<dbReference type="Gramene" id="LPERR01G22560.1">
    <property type="protein sequence ID" value="LPERR01G22560.1"/>
    <property type="gene ID" value="LPERR01G22560"/>
</dbReference>
<evidence type="ECO:0000256" key="1">
    <source>
        <dbReference type="ARBA" id="ARBA00004123"/>
    </source>
</evidence>
<dbReference type="GO" id="GO:0003677">
    <property type="term" value="F:DNA binding"/>
    <property type="evidence" value="ECO:0007669"/>
    <property type="project" value="UniProtKB-KW"/>
</dbReference>
<dbReference type="PANTHER" id="PTHR31989">
    <property type="entry name" value="NAC DOMAIN-CONTAINING PROTEIN 82-RELATED"/>
    <property type="match status" value="1"/>
</dbReference>
<evidence type="ECO:0000256" key="6">
    <source>
        <dbReference type="SAM" id="MobiDB-lite"/>
    </source>
</evidence>
<name>A0A0D9V433_9ORYZ</name>
<keyword evidence="4" id="KW-0804">Transcription</keyword>
<dbReference type="HOGENOM" id="CLU_951155_0_0_1"/>
<dbReference type="Proteomes" id="UP000032180">
    <property type="component" value="Chromosome 1"/>
</dbReference>
<feature type="domain" description="NAC" evidence="7">
    <location>
        <begin position="11"/>
        <end position="167"/>
    </location>
</feature>
<evidence type="ECO:0000256" key="2">
    <source>
        <dbReference type="ARBA" id="ARBA00023015"/>
    </source>
</evidence>
<protein>
    <recommendedName>
        <fullName evidence="7">NAC domain-containing protein</fullName>
    </recommendedName>
</protein>
<dbReference type="STRING" id="77586.A0A0D9V433"/>
<dbReference type="InterPro" id="IPR003441">
    <property type="entry name" value="NAC-dom"/>
</dbReference>
<keyword evidence="3" id="KW-0238">DNA-binding</keyword>
<dbReference type="EnsemblPlants" id="LPERR01G22560.1">
    <property type="protein sequence ID" value="LPERR01G22560.1"/>
    <property type="gene ID" value="LPERR01G22560"/>
</dbReference>
<evidence type="ECO:0000256" key="4">
    <source>
        <dbReference type="ARBA" id="ARBA00023163"/>
    </source>
</evidence>
<dbReference type="SUPFAM" id="SSF101941">
    <property type="entry name" value="NAC domain"/>
    <property type="match status" value="1"/>
</dbReference>
<sequence length="299" mass="31645">MSPSRADEADSGADLGSHPTDHELLTRYLRRHVESGKNPWAYVHDADVYAADPEDLTGEYPPAVASDGSKAWYFFTTVRAKTGGGQRRARAVGDGGCWHSESGARDVVAGARGPGSVAIGRRQFFSFVKKEGSRRVRSGWIMVEIGLNLGQQDVPSDELVLCKVYRSPRAPPPAVNRSTAAPPPAAAAEKSKTEEAAAPPPVDVKPVVADAAAPIPDTKIVKAAKEAAAAATGCKRKADGKSSGARRGKRLCARCQAETSESDSEAETAVLDNSPRSGDETADSSDVHVNREAKLLKFL</sequence>
<dbReference type="GO" id="GO:0006355">
    <property type="term" value="P:regulation of DNA-templated transcription"/>
    <property type="evidence" value="ECO:0007669"/>
    <property type="project" value="InterPro"/>
</dbReference>
<evidence type="ECO:0000256" key="5">
    <source>
        <dbReference type="ARBA" id="ARBA00023242"/>
    </source>
</evidence>
<evidence type="ECO:0000256" key="3">
    <source>
        <dbReference type="ARBA" id="ARBA00023125"/>
    </source>
</evidence>
<dbReference type="AlphaFoldDB" id="A0A0D9V433"/>
<dbReference type="GO" id="GO:0005634">
    <property type="term" value="C:nucleus"/>
    <property type="evidence" value="ECO:0007669"/>
    <property type="project" value="UniProtKB-SubCell"/>
</dbReference>
<proteinExistence type="predicted"/>
<reference evidence="9" key="2">
    <citation type="submission" date="2013-12" db="EMBL/GenBank/DDBJ databases">
        <authorList>
            <person name="Yu Y."/>
            <person name="Lee S."/>
            <person name="de Baynast K."/>
            <person name="Wissotski M."/>
            <person name="Liu L."/>
            <person name="Talag J."/>
            <person name="Goicoechea J."/>
            <person name="Angelova A."/>
            <person name="Jetty R."/>
            <person name="Kudrna D."/>
            <person name="Golser W."/>
            <person name="Rivera L."/>
            <person name="Zhang J."/>
            <person name="Wing R."/>
        </authorList>
    </citation>
    <scope>NUCLEOTIDE SEQUENCE</scope>
</reference>
<keyword evidence="5" id="KW-0539">Nucleus</keyword>
<feature type="region of interest" description="Disordered" evidence="6">
    <location>
        <begin position="1"/>
        <end position="20"/>
    </location>
</feature>
<dbReference type="InterPro" id="IPR036093">
    <property type="entry name" value="NAC_dom_sf"/>
</dbReference>
<feature type="region of interest" description="Disordered" evidence="6">
    <location>
        <begin position="256"/>
        <end position="288"/>
    </location>
</feature>
<organism evidence="8 9">
    <name type="scientific">Leersia perrieri</name>
    <dbReference type="NCBI Taxonomy" id="77586"/>
    <lineage>
        <taxon>Eukaryota</taxon>
        <taxon>Viridiplantae</taxon>
        <taxon>Streptophyta</taxon>
        <taxon>Embryophyta</taxon>
        <taxon>Tracheophyta</taxon>
        <taxon>Spermatophyta</taxon>
        <taxon>Magnoliopsida</taxon>
        <taxon>Liliopsida</taxon>
        <taxon>Poales</taxon>
        <taxon>Poaceae</taxon>
        <taxon>BOP clade</taxon>
        <taxon>Oryzoideae</taxon>
        <taxon>Oryzeae</taxon>
        <taxon>Oryzinae</taxon>
        <taxon>Leersia</taxon>
    </lineage>
</organism>
<accession>A0A0D9V433</accession>
<keyword evidence="2" id="KW-0805">Transcription regulation</keyword>
<feature type="region of interest" description="Disordered" evidence="6">
    <location>
        <begin position="231"/>
        <end position="250"/>
    </location>
</feature>
<keyword evidence="9" id="KW-1185">Reference proteome</keyword>
<reference evidence="8" key="3">
    <citation type="submission" date="2015-04" db="UniProtKB">
        <authorList>
            <consortium name="EnsemblPlants"/>
        </authorList>
    </citation>
    <scope>IDENTIFICATION</scope>
</reference>
<dbReference type="Pfam" id="PF02365">
    <property type="entry name" value="NAM"/>
    <property type="match status" value="1"/>
</dbReference>
<evidence type="ECO:0000313" key="8">
    <source>
        <dbReference type="EnsemblPlants" id="LPERR01G22560.1"/>
    </source>
</evidence>
<dbReference type="eggNOG" id="ENOG502R3ES">
    <property type="taxonomic scope" value="Eukaryota"/>
</dbReference>
<comment type="subcellular location">
    <subcellularLocation>
        <location evidence="1">Nucleus</location>
    </subcellularLocation>
</comment>
<dbReference type="Gene3D" id="2.170.150.80">
    <property type="entry name" value="NAC domain"/>
    <property type="match status" value="1"/>
</dbReference>
<reference evidence="8 9" key="1">
    <citation type="submission" date="2012-08" db="EMBL/GenBank/DDBJ databases">
        <title>Oryza genome evolution.</title>
        <authorList>
            <person name="Wing R.A."/>
        </authorList>
    </citation>
    <scope>NUCLEOTIDE SEQUENCE</scope>
</reference>
<dbReference type="PROSITE" id="PS51005">
    <property type="entry name" value="NAC"/>
    <property type="match status" value="1"/>
</dbReference>
<evidence type="ECO:0000259" key="7">
    <source>
        <dbReference type="PROSITE" id="PS51005"/>
    </source>
</evidence>
<evidence type="ECO:0000313" key="9">
    <source>
        <dbReference type="Proteomes" id="UP000032180"/>
    </source>
</evidence>
<feature type="region of interest" description="Disordered" evidence="6">
    <location>
        <begin position="170"/>
        <end position="203"/>
    </location>
</feature>